<dbReference type="Proteomes" id="UP000051952">
    <property type="component" value="Unassembled WGS sequence"/>
</dbReference>
<feature type="compositionally biased region" description="Basic and acidic residues" evidence="2">
    <location>
        <begin position="441"/>
        <end position="453"/>
    </location>
</feature>
<feature type="compositionally biased region" description="Polar residues" evidence="2">
    <location>
        <begin position="597"/>
        <end position="613"/>
    </location>
</feature>
<keyword evidence="1" id="KW-0175">Coiled coil</keyword>
<protein>
    <submittedName>
        <fullName evidence="3">Uncharacterized protein</fullName>
    </submittedName>
</protein>
<feature type="region of interest" description="Disordered" evidence="2">
    <location>
        <begin position="783"/>
        <end position="832"/>
    </location>
</feature>
<feature type="compositionally biased region" description="Basic and acidic residues" evidence="2">
    <location>
        <begin position="848"/>
        <end position="871"/>
    </location>
</feature>
<evidence type="ECO:0000313" key="4">
    <source>
        <dbReference type="Proteomes" id="UP000051952"/>
    </source>
</evidence>
<feature type="region of interest" description="Disordered" evidence="2">
    <location>
        <begin position="737"/>
        <end position="771"/>
    </location>
</feature>
<dbReference type="AlphaFoldDB" id="A0A0S4IX32"/>
<feature type="compositionally biased region" description="Basic and acidic residues" evidence="2">
    <location>
        <begin position="795"/>
        <end position="808"/>
    </location>
</feature>
<accession>A0A0S4IX32</accession>
<feature type="region of interest" description="Disordered" evidence="2">
    <location>
        <begin position="429"/>
        <end position="554"/>
    </location>
</feature>
<reference evidence="4" key="1">
    <citation type="submission" date="2015-09" db="EMBL/GenBank/DDBJ databases">
        <authorList>
            <consortium name="Pathogen Informatics"/>
        </authorList>
    </citation>
    <scope>NUCLEOTIDE SEQUENCE [LARGE SCALE GENOMIC DNA]</scope>
    <source>
        <strain evidence="4">Lake Konstanz</strain>
    </source>
</reference>
<feature type="compositionally biased region" description="Low complexity" evidence="2">
    <location>
        <begin position="614"/>
        <end position="628"/>
    </location>
</feature>
<feature type="compositionally biased region" description="Low complexity" evidence="2">
    <location>
        <begin position="503"/>
        <end position="513"/>
    </location>
</feature>
<feature type="region of interest" description="Disordered" evidence="2">
    <location>
        <begin position="846"/>
        <end position="874"/>
    </location>
</feature>
<gene>
    <name evidence="3" type="ORF">BSAL_72465</name>
</gene>
<keyword evidence="4" id="KW-1185">Reference proteome</keyword>
<proteinExistence type="predicted"/>
<evidence type="ECO:0000313" key="3">
    <source>
        <dbReference type="EMBL" id="CUG06379.1"/>
    </source>
</evidence>
<feature type="region of interest" description="Disordered" evidence="2">
    <location>
        <begin position="596"/>
        <end position="628"/>
    </location>
</feature>
<feature type="region of interest" description="Disordered" evidence="2">
    <location>
        <begin position="328"/>
        <end position="356"/>
    </location>
</feature>
<feature type="coiled-coil region" evidence="1">
    <location>
        <begin position="86"/>
        <end position="153"/>
    </location>
</feature>
<evidence type="ECO:0000256" key="1">
    <source>
        <dbReference type="SAM" id="Coils"/>
    </source>
</evidence>
<feature type="non-terminal residue" evidence="3">
    <location>
        <position position="971"/>
    </location>
</feature>
<feature type="compositionally biased region" description="Low complexity" evidence="2">
    <location>
        <begin position="479"/>
        <end position="491"/>
    </location>
</feature>
<dbReference type="EMBL" id="CYKH01000586">
    <property type="protein sequence ID" value="CUG06379.1"/>
    <property type="molecule type" value="Genomic_DNA"/>
</dbReference>
<evidence type="ECO:0000256" key="2">
    <source>
        <dbReference type="SAM" id="MobiDB-lite"/>
    </source>
</evidence>
<sequence>MINVLNKVALRLANLGGAPLDIEHDPMLIVKAALIEDDTSSAPASSTPALSSSPQVEELKVEIQLLRKALNLVVGKSQAILEFKTRNAVEEVLNEARAEIEAVDEIKSDPFLMRAAEQRKKDLAAITNAQTEIEKLINEKLALTTALRKAEQDVVQMRLKMMERDSSMAVISKRIKIVESRLLEETTTSSKRIEDAERLAGEITQKYEHEVRRLRSMIESSNKEKEILRGAINVEKELVLEAKAETERTREQIEVAREDGYQRGRDSLTEELVECQSTLSRTESLRKGLQENVNGLEQELRRCRTIIESRNQSIERLEEIGDTLRKELDESSRELAQRSQGPFGCAPPRTPASRGESENGILTVSVLVDDLVEKTAKDPSQAESAIRRLSTRLAKVQSWSQTSDKAKHPSMAARVSSAIHDLAAGMLAVASSGAPPPPSSEELKRRQSRRESMALESGSGSRGFKAFTDETVVIEAPRRQQSMRRSSSLRSGDGTNGKPPLLPSSSKLSSSSPDAMDVLSAGDDDEDFIETPSSSDDESDLFDPQPKTASIGCSCAPETVDRGIQAVDGAGRKMEASPAKKAGTGKLVKRDTAVTIAASSQPHSPKSNISRADSSSPSHSHRSVSPVPKTDEFYWTKVEPPITKAANSLQAFEEVESAVRLQIQLQFRQLAIEIENVARSAHIARESRRALGTLQSKAQLLKDSSSLGAFADLKKVELERSVLENARDVGTFRRSSVRAMHQAGAPEQRAHGAQPSSPTGVRSQSPVQPAAFSAKHLQLPHSGIHMLPGSAMKSPRADMKSPRGDVQKSPRTYSQHDQYDSRSPRPHQQATSPIDRHHAHNYFASQDEGSHPAHLHDGRGTTHHDHHRDMAEGSQVPLASSDRALFQLHAERTSGSPTAHLDGTSRSSFTASMHLDDWSAFGQHDGEGNTLLAVASNLQSRRQVEEGGNDEDALLLAEVFAPAAVQQVDYI</sequence>
<feature type="compositionally biased region" description="Polar residues" evidence="2">
    <location>
        <begin position="754"/>
        <end position="767"/>
    </location>
</feature>
<dbReference type="VEuPathDB" id="TriTrypDB:BSAL_72465"/>
<organism evidence="3 4">
    <name type="scientific">Bodo saltans</name>
    <name type="common">Flagellated protozoan</name>
    <dbReference type="NCBI Taxonomy" id="75058"/>
    <lineage>
        <taxon>Eukaryota</taxon>
        <taxon>Discoba</taxon>
        <taxon>Euglenozoa</taxon>
        <taxon>Kinetoplastea</taxon>
        <taxon>Metakinetoplastina</taxon>
        <taxon>Eubodonida</taxon>
        <taxon>Bodonidae</taxon>
        <taxon>Bodo</taxon>
    </lineage>
</organism>
<name>A0A0S4IX32_BODSA</name>
<feature type="compositionally biased region" description="Acidic residues" evidence="2">
    <location>
        <begin position="522"/>
        <end position="541"/>
    </location>
</feature>